<sequence>MAGSQQNGGMVEAAALLCSLGSQVQCTRCQHNHGTLYSNAQYQYNTYHLFMNAFNIALAVHAPTHFNLPGSLGQLTWGHECSTFVNIAGAGWGLETDPVSTPASLPFISC</sequence>
<comment type="caution">
    <text evidence="1">The sequence shown here is derived from an EMBL/GenBank/DDBJ whole genome shotgun (WGS) entry which is preliminary data.</text>
</comment>
<proteinExistence type="predicted"/>
<organism evidence="1 2">
    <name type="scientific">Haematococcus lacustris</name>
    <name type="common">Green alga</name>
    <name type="synonym">Haematococcus pluvialis</name>
    <dbReference type="NCBI Taxonomy" id="44745"/>
    <lineage>
        <taxon>Eukaryota</taxon>
        <taxon>Viridiplantae</taxon>
        <taxon>Chlorophyta</taxon>
        <taxon>core chlorophytes</taxon>
        <taxon>Chlorophyceae</taxon>
        <taxon>CS clade</taxon>
        <taxon>Chlamydomonadales</taxon>
        <taxon>Haematococcaceae</taxon>
        <taxon>Haematococcus</taxon>
    </lineage>
</organism>
<evidence type="ECO:0000313" key="2">
    <source>
        <dbReference type="Proteomes" id="UP000485058"/>
    </source>
</evidence>
<evidence type="ECO:0000313" key="1">
    <source>
        <dbReference type="EMBL" id="GFH10618.1"/>
    </source>
</evidence>
<dbReference type="EMBL" id="BLLF01000331">
    <property type="protein sequence ID" value="GFH10618.1"/>
    <property type="molecule type" value="Genomic_DNA"/>
</dbReference>
<dbReference type="Proteomes" id="UP000485058">
    <property type="component" value="Unassembled WGS sequence"/>
</dbReference>
<name>A0A699YS92_HAELA</name>
<gene>
    <name evidence="1" type="ORF">HaLaN_05960</name>
</gene>
<reference evidence="1 2" key="1">
    <citation type="submission" date="2020-02" db="EMBL/GenBank/DDBJ databases">
        <title>Draft genome sequence of Haematococcus lacustris strain NIES-144.</title>
        <authorList>
            <person name="Morimoto D."/>
            <person name="Nakagawa S."/>
            <person name="Yoshida T."/>
            <person name="Sawayama S."/>
        </authorList>
    </citation>
    <scope>NUCLEOTIDE SEQUENCE [LARGE SCALE GENOMIC DNA]</scope>
    <source>
        <strain evidence="1 2">NIES-144</strain>
    </source>
</reference>
<dbReference type="AlphaFoldDB" id="A0A699YS92"/>
<accession>A0A699YS92</accession>
<keyword evidence="2" id="KW-1185">Reference proteome</keyword>
<protein>
    <submittedName>
        <fullName evidence="1">Uncharacterized protein</fullName>
    </submittedName>
</protein>